<feature type="site" description="Transition state stabilizer" evidence="9">
    <location>
        <position position="119"/>
    </location>
</feature>
<dbReference type="GO" id="GO:0008270">
    <property type="term" value="F:zinc ion binding"/>
    <property type="evidence" value="ECO:0007669"/>
    <property type="project" value="UniProtKB-UniRule"/>
</dbReference>
<dbReference type="AlphaFoldDB" id="A0A5C8LW06"/>
<keyword evidence="3 9" id="KW-0479">Metal-binding</keyword>
<dbReference type="PANTHER" id="PTHR43126">
    <property type="entry name" value="D-ALANYL-D-ALANINE DIPEPTIDASE"/>
    <property type="match status" value="1"/>
</dbReference>
<evidence type="ECO:0000256" key="7">
    <source>
        <dbReference type="ARBA" id="ARBA00023049"/>
    </source>
</evidence>
<reference evidence="12 13" key="1">
    <citation type="submission" date="2019-08" db="EMBL/GenBank/DDBJ databases">
        <title>Draft genome analysis of Rheinheimera tangshanensis isolated from the roots of fresh rice plants (Oryza sativa).</title>
        <authorList>
            <person name="Yu Q."/>
            <person name="Qi Y."/>
            <person name="Zhang H."/>
            <person name="Pu J."/>
        </authorList>
    </citation>
    <scope>NUCLEOTIDE SEQUENCE [LARGE SCALE GENOMIC DNA]</scope>
    <source>
        <strain evidence="12 13">JA3-B52</strain>
    </source>
</reference>
<feature type="binding site" evidence="9">
    <location>
        <position position="163"/>
    </location>
    <ligand>
        <name>Zn(2+)</name>
        <dbReference type="ChEBI" id="CHEBI:29105"/>
        <note>catalytic</note>
    </ligand>
</feature>
<feature type="active site" description="Proton donor/acceptor" evidence="9">
    <location>
        <position position="231"/>
    </location>
</feature>
<dbReference type="GO" id="GO:0071555">
    <property type="term" value="P:cell wall organization"/>
    <property type="evidence" value="ECO:0007669"/>
    <property type="project" value="UniProtKB-KW"/>
</dbReference>
<keyword evidence="13" id="KW-1185">Reference proteome</keyword>
<evidence type="ECO:0000256" key="6">
    <source>
        <dbReference type="ARBA" id="ARBA00022997"/>
    </source>
</evidence>
<evidence type="ECO:0000256" key="4">
    <source>
        <dbReference type="ARBA" id="ARBA00022801"/>
    </source>
</evidence>
<dbReference type="EC" id="3.4.13.22" evidence="9 10"/>
<dbReference type="GO" id="GO:0006508">
    <property type="term" value="P:proteolysis"/>
    <property type="evidence" value="ECO:0007669"/>
    <property type="project" value="UniProtKB-KW"/>
</dbReference>
<evidence type="ECO:0000256" key="9">
    <source>
        <dbReference type="HAMAP-Rule" id="MF_01924"/>
    </source>
</evidence>
<evidence type="ECO:0000313" key="12">
    <source>
        <dbReference type="EMBL" id="TXK79889.1"/>
    </source>
</evidence>
<keyword evidence="4 9" id="KW-0378">Hydrolase</keyword>
<evidence type="ECO:0000256" key="5">
    <source>
        <dbReference type="ARBA" id="ARBA00022833"/>
    </source>
</evidence>
<evidence type="ECO:0000256" key="8">
    <source>
        <dbReference type="ARBA" id="ARBA00023316"/>
    </source>
</evidence>
<dbReference type="CDD" id="cd14817">
    <property type="entry name" value="D-Ala-D-Ala_dipeptidase_VanX"/>
    <property type="match status" value="1"/>
</dbReference>
<keyword evidence="11" id="KW-0732">Signal</keyword>
<dbReference type="Proteomes" id="UP000321814">
    <property type="component" value="Unassembled WGS sequence"/>
</dbReference>
<organism evidence="12 13">
    <name type="scientific">Rheinheimera tangshanensis</name>
    <dbReference type="NCBI Taxonomy" id="400153"/>
    <lineage>
        <taxon>Bacteria</taxon>
        <taxon>Pseudomonadati</taxon>
        <taxon>Pseudomonadota</taxon>
        <taxon>Gammaproteobacteria</taxon>
        <taxon>Chromatiales</taxon>
        <taxon>Chromatiaceae</taxon>
        <taxon>Rheinheimera</taxon>
    </lineage>
</organism>
<feature type="chain" id="PRO_5023059641" description="D-alanyl-D-alanine dipeptidase" evidence="11">
    <location>
        <begin position="19"/>
        <end position="252"/>
    </location>
</feature>
<dbReference type="PROSITE" id="PS51257">
    <property type="entry name" value="PROKAR_LIPOPROTEIN"/>
    <property type="match status" value="1"/>
</dbReference>
<gene>
    <name evidence="9" type="primary">ddpX</name>
    <name evidence="12" type="ORF">FU839_12510</name>
</gene>
<name>A0A5C8LW06_9GAMM</name>
<dbReference type="RefSeq" id="WP_147904636.1">
    <property type="nucleotide sequence ID" value="NZ_BAAAGC010000005.1"/>
</dbReference>
<dbReference type="GO" id="GO:0008237">
    <property type="term" value="F:metallopeptidase activity"/>
    <property type="evidence" value="ECO:0007669"/>
    <property type="project" value="UniProtKB-KW"/>
</dbReference>
<dbReference type="Gene3D" id="3.30.1380.10">
    <property type="match status" value="1"/>
</dbReference>
<proteinExistence type="inferred from homology"/>
<dbReference type="SUPFAM" id="SSF55166">
    <property type="entry name" value="Hedgehog/DD-peptidase"/>
    <property type="match status" value="1"/>
</dbReference>
<sequence length="252" mass="28134">MKTQATVALSCILLLSCAATEPQKTQPQAKPISSAAVKSQSEIRIETDKPADIVNVTTLTQQIQVSMAYAGPDNFTATPVPGYQANHCYLQQKAAQAVAQVAIQAALLGYQLQLLDCYRPQRASNYFLSWVADASDQKTKAAYYPRLNKADLHQGYIAAHSGHSRASTVDLTLLRKNAAGQWRPVDMGGTYDLFDPMSHLNSTAITTEQKSNRLLLKDLMQQQGFTPYELEWWHFTLHNERYPNSYFDFVVN</sequence>
<keyword evidence="5 9" id="KW-0862">Zinc</keyword>
<keyword evidence="8 10" id="KW-0961">Cell wall biogenesis/degradation</keyword>
<feature type="signal peptide" evidence="11">
    <location>
        <begin position="1"/>
        <end position="18"/>
    </location>
</feature>
<keyword evidence="7 9" id="KW-0482">Metalloprotease</keyword>
<comment type="similarity">
    <text evidence="9 10">Belongs to the peptidase M15D family.</text>
</comment>
<evidence type="ECO:0000256" key="11">
    <source>
        <dbReference type="SAM" id="SignalP"/>
    </source>
</evidence>
<protein>
    <recommendedName>
        <fullName evidence="9 10">D-alanyl-D-alanine dipeptidase</fullName>
        <shortName evidence="9 10">D-Ala-D-Ala dipeptidase</shortName>
        <ecNumber evidence="9 10">3.4.13.22</ecNumber>
    </recommendedName>
</protein>
<dbReference type="InterPro" id="IPR000755">
    <property type="entry name" value="A_A_dipeptidase"/>
</dbReference>
<dbReference type="EMBL" id="VRLR01000008">
    <property type="protein sequence ID" value="TXK79889.1"/>
    <property type="molecule type" value="Genomic_DNA"/>
</dbReference>
<comment type="function">
    <text evidence="9 10">Catalyzes hydrolysis of the D-alanyl-D-alanine dipeptide.</text>
</comment>
<accession>A0A5C8LW06</accession>
<evidence type="ECO:0000256" key="3">
    <source>
        <dbReference type="ARBA" id="ARBA00022723"/>
    </source>
</evidence>
<evidence type="ECO:0000313" key="13">
    <source>
        <dbReference type="Proteomes" id="UP000321814"/>
    </source>
</evidence>
<dbReference type="PANTHER" id="PTHR43126:SF1">
    <property type="entry name" value="D-ALANYL-D-ALANINE DIPEPTIDASE"/>
    <property type="match status" value="1"/>
</dbReference>
<dbReference type="HAMAP" id="MF_01924">
    <property type="entry name" value="A_A_dipeptidase"/>
    <property type="match status" value="1"/>
</dbReference>
<evidence type="ECO:0000256" key="1">
    <source>
        <dbReference type="ARBA" id="ARBA00001362"/>
    </source>
</evidence>
<feature type="binding site" evidence="9">
    <location>
        <position position="170"/>
    </location>
    <ligand>
        <name>Zn(2+)</name>
        <dbReference type="ChEBI" id="CHEBI:29105"/>
        <note>catalytic</note>
    </ligand>
</feature>
<evidence type="ECO:0000256" key="10">
    <source>
        <dbReference type="PIRNR" id="PIRNR026671"/>
    </source>
</evidence>
<comment type="caution">
    <text evidence="12">The sequence shown here is derived from an EMBL/GenBank/DDBJ whole genome shotgun (WGS) entry which is preliminary data.</text>
</comment>
<feature type="binding site" evidence="9">
    <location>
        <position position="234"/>
    </location>
    <ligand>
        <name>Zn(2+)</name>
        <dbReference type="ChEBI" id="CHEBI:29105"/>
        <note>catalytic</note>
    </ligand>
</feature>
<dbReference type="GO" id="GO:0160237">
    <property type="term" value="F:D-Ala-D-Ala dipeptidase activity"/>
    <property type="evidence" value="ECO:0007669"/>
    <property type="project" value="UniProtKB-EC"/>
</dbReference>
<keyword evidence="6 9" id="KW-0224">Dipeptidase</keyword>
<keyword evidence="2 9" id="KW-0645">Protease</keyword>
<dbReference type="PIRSF" id="PIRSF026671">
    <property type="entry name" value="AA_dipeptidase"/>
    <property type="match status" value="1"/>
</dbReference>
<comment type="catalytic activity">
    <reaction evidence="1 9 10">
        <text>D-alanyl-D-alanine + H2O = 2 D-alanine</text>
        <dbReference type="Rhea" id="RHEA:20661"/>
        <dbReference type="ChEBI" id="CHEBI:15377"/>
        <dbReference type="ChEBI" id="CHEBI:57416"/>
        <dbReference type="ChEBI" id="CHEBI:57822"/>
        <dbReference type="EC" id="3.4.13.22"/>
    </reaction>
</comment>
<dbReference type="InterPro" id="IPR009045">
    <property type="entry name" value="Zn_M74/Hedgehog-like"/>
</dbReference>
<evidence type="ECO:0000256" key="2">
    <source>
        <dbReference type="ARBA" id="ARBA00022670"/>
    </source>
</evidence>
<dbReference type="Pfam" id="PF01427">
    <property type="entry name" value="Peptidase_M15"/>
    <property type="match status" value="1"/>
</dbReference>
<dbReference type="OrthoDB" id="9801430at2"/>
<comment type="cofactor">
    <cofactor evidence="9">
        <name>Zn(2+)</name>
        <dbReference type="ChEBI" id="CHEBI:29105"/>
    </cofactor>
    <text evidence="9">Binds 1 zinc ion per subunit.</text>
</comment>